<dbReference type="GO" id="GO:0005829">
    <property type="term" value="C:cytosol"/>
    <property type="evidence" value="ECO:0007669"/>
    <property type="project" value="TreeGrafter"/>
</dbReference>
<feature type="active site" description="Proton acceptor" evidence="2">
    <location>
        <position position="73"/>
    </location>
</feature>
<dbReference type="PROSITE" id="PS01066">
    <property type="entry name" value="UPP_SYNTHASE"/>
    <property type="match status" value="1"/>
</dbReference>
<feature type="binding site" evidence="2">
    <location>
        <position position="76"/>
    </location>
    <ligand>
        <name>substrate</name>
    </ligand>
</feature>
<comment type="function">
    <text evidence="2">Catalyzes the condensation of isopentenyl diphosphate (IPP) with allylic pyrophosphates generating different type of terpenoids.</text>
</comment>
<dbReference type="PANTHER" id="PTHR10291:SF0">
    <property type="entry name" value="DEHYDRODOLICHYL DIPHOSPHATE SYNTHASE 2"/>
    <property type="match status" value="1"/>
</dbReference>
<feature type="binding site" evidence="2">
    <location>
        <position position="30"/>
    </location>
    <ligand>
        <name>substrate</name>
    </ligand>
</feature>
<dbReference type="Gene3D" id="3.40.1180.10">
    <property type="entry name" value="Decaprenyl diphosphate synthase-like"/>
    <property type="match status" value="1"/>
</dbReference>
<evidence type="ECO:0000256" key="1">
    <source>
        <dbReference type="ARBA" id="ARBA00022679"/>
    </source>
</evidence>
<sequence>MFGLKRKNKEMILDNIPNHIGIIMDGNGRWAKKRLQPRIMGHKAGMDALQKVTIDASKLGVKVLTVYAFSTENWSRPEDEVAFIMKLPVEFFDKYVPELDKNNVRIQMIGDRHRLPKDTLAALDNALEKTRHNSGLVLNFALNYGGRAEIVETVRELAQDVLDARLNPGDITEDLISGRLMTSRLPYLYRDPDLVIRTSGELRTSNFLPWQIAYSEFYFTDRLWPDFDGQALKEAISDYNHRHRRFGGL</sequence>
<dbReference type="GO" id="GO:0000287">
    <property type="term" value="F:magnesium ion binding"/>
    <property type="evidence" value="ECO:0007669"/>
    <property type="project" value="UniProtKB-UniRule"/>
</dbReference>
<dbReference type="InterPro" id="IPR018520">
    <property type="entry name" value="UPP_synth-like_CS"/>
</dbReference>
<feature type="binding site" evidence="2">
    <location>
        <position position="38"/>
    </location>
    <ligand>
        <name>substrate</name>
    </ligand>
</feature>
<gene>
    <name evidence="3" type="ORF">C0J00_01295</name>
</gene>
<comment type="cofactor">
    <cofactor evidence="2">
        <name>Mg(2+)</name>
        <dbReference type="ChEBI" id="CHEBI:18420"/>
    </cofactor>
    <text evidence="2">Binds 2 magnesium ions per subunit.</text>
</comment>
<keyword evidence="1 2" id="KW-0808">Transferase</keyword>
<dbReference type="GeneID" id="98392546"/>
<evidence type="ECO:0000313" key="3">
    <source>
        <dbReference type="EMBL" id="AUW95857.1"/>
    </source>
</evidence>
<dbReference type="NCBIfam" id="NF011405">
    <property type="entry name" value="PRK14830.1"/>
    <property type="match status" value="1"/>
</dbReference>
<evidence type="ECO:0000256" key="2">
    <source>
        <dbReference type="HAMAP-Rule" id="MF_01139"/>
    </source>
</evidence>
<keyword evidence="4" id="KW-1185">Reference proteome</keyword>
<feature type="binding site" evidence="2">
    <location>
        <begin position="26"/>
        <end position="29"/>
    </location>
    <ligand>
        <name>substrate</name>
    </ligand>
</feature>
<proteinExistence type="inferred from homology"/>
<dbReference type="OrthoDB" id="4191603at2"/>
<dbReference type="PANTHER" id="PTHR10291">
    <property type="entry name" value="DEHYDRODOLICHYL DIPHOSPHATE SYNTHASE FAMILY MEMBER"/>
    <property type="match status" value="1"/>
</dbReference>
<dbReference type="Proteomes" id="UP000238956">
    <property type="component" value="Chromosome"/>
</dbReference>
<dbReference type="GO" id="GO:0030145">
    <property type="term" value="F:manganese ion binding"/>
    <property type="evidence" value="ECO:0007669"/>
    <property type="project" value="TreeGrafter"/>
</dbReference>
<organism evidence="3 4">
    <name type="scientific">Streptococcus pluranimalium</name>
    <dbReference type="NCBI Taxonomy" id="82348"/>
    <lineage>
        <taxon>Bacteria</taxon>
        <taxon>Bacillati</taxon>
        <taxon>Bacillota</taxon>
        <taxon>Bacilli</taxon>
        <taxon>Lactobacillales</taxon>
        <taxon>Streptococcaceae</taxon>
        <taxon>Streptococcus</taxon>
    </lineage>
</organism>
<dbReference type="FunFam" id="3.40.1180.10:FF:000001">
    <property type="entry name" value="(2E,6E)-farnesyl-diphosphate-specific ditrans,polycis-undecaprenyl-diphosphate synthase"/>
    <property type="match status" value="1"/>
</dbReference>
<keyword evidence="2" id="KW-0479">Metal-binding</keyword>
<accession>A0A2L0D200</accession>
<dbReference type="GO" id="GO:0016094">
    <property type="term" value="P:polyprenol biosynthetic process"/>
    <property type="evidence" value="ECO:0007669"/>
    <property type="project" value="TreeGrafter"/>
</dbReference>
<dbReference type="Pfam" id="PF01255">
    <property type="entry name" value="Prenyltransf"/>
    <property type="match status" value="1"/>
</dbReference>
<comment type="similarity">
    <text evidence="2">Belongs to the UPP synthase family.</text>
</comment>
<feature type="binding site" evidence="2">
    <location>
        <begin position="70"/>
        <end position="72"/>
    </location>
    <ligand>
        <name>substrate</name>
    </ligand>
</feature>
<dbReference type="AlphaFoldDB" id="A0A2L0D200"/>
<dbReference type="InterPro" id="IPR001441">
    <property type="entry name" value="UPP_synth-like"/>
</dbReference>
<dbReference type="CDD" id="cd00475">
    <property type="entry name" value="Cis_IPPS"/>
    <property type="match status" value="1"/>
</dbReference>
<dbReference type="RefSeq" id="WP_104967198.1">
    <property type="nucleotide sequence ID" value="NZ_CP025536.1"/>
</dbReference>
<feature type="binding site" evidence="2">
    <location>
        <position position="216"/>
    </location>
    <ligand>
        <name>Mg(2+)</name>
        <dbReference type="ChEBI" id="CHEBI:18420"/>
    </ligand>
</feature>
<feature type="binding site" evidence="2">
    <location>
        <begin position="203"/>
        <end position="205"/>
    </location>
    <ligand>
        <name>substrate</name>
    </ligand>
</feature>
<reference evidence="3 4" key="1">
    <citation type="submission" date="2017-12" db="EMBL/GenBank/DDBJ databases">
        <authorList>
            <person name="Hurst M.R.H."/>
        </authorList>
    </citation>
    <scope>NUCLEOTIDE SEQUENCE [LARGE SCALE GENOMIC DNA]</scope>
    <source>
        <strain evidence="3 4">TH11417</strain>
    </source>
</reference>
<feature type="binding site" evidence="2">
    <location>
        <position position="74"/>
    </location>
    <ligand>
        <name>substrate</name>
    </ligand>
</feature>
<comment type="subunit">
    <text evidence="2">Homodimer.</text>
</comment>
<feature type="binding site" evidence="2">
    <location>
        <position position="197"/>
    </location>
    <ligand>
        <name>substrate</name>
    </ligand>
</feature>
<protein>
    <recommendedName>
        <fullName evidence="2">Isoprenyl transferase</fullName>
        <ecNumber evidence="2">2.5.1.-</ecNumber>
    </recommendedName>
</protein>
<dbReference type="KEGG" id="splr:C0J00_01295"/>
<dbReference type="SUPFAM" id="SSF64005">
    <property type="entry name" value="Undecaprenyl diphosphate synthase"/>
    <property type="match status" value="1"/>
</dbReference>
<dbReference type="InterPro" id="IPR036424">
    <property type="entry name" value="UPP_synth-like_sf"/>
</dbReference>
<reference evidence="3 4" key="2">
    <citation type="submission" date="2018-02" db="EMBL/GenBank/DDBJ databases">
        <title>Whole genome sequencing analysis of Streptococcus pluranimalium isolated from cattle infected mastitis in China.</title>
        <authorList>
            <person name="Zhang J.-R."/>
            <person name="Hu G.-Z."/>
        </authorList>
    </citation>
    <scope>NUCLEOTIDE SEQUENCE [LARGE SCALE GENOMIC DNA]</scope>
    <source>
        <strain evidence="3 4">TH11417</strain>
    </source>
</reference>
<dbReference type="NCBIfam" id="TIGR00055">
    <property type="entry name" value="uppS"/>
    <property type="match status" value="1"/>
</dbReference>
<keyword evidence="2" id="KW-0460">Magnesium</keyword>
<dbReference type="HAMAP" id="MF_01139">
    <property type="entry name" value="ISPT"/>
    <property type="match status" value="1"/>
</dbReference>
<feature type="binding site" evidence="2">
    <location>
        <position position="42"/>
    </location>
    <ligand>
        <name>substrate</name>
    </ligand>
</feature>
<evidence type="ECO:0000313" key="4">
    <source>
        <dbReference type="Proteomes" id="UP000238956"/>
    </source>
</evidence>
<feature type="active site" evidence="2">
    <location>
        <position position="25"/>
    </location>
</feature>
<dbReference type="GO" id="GO:0008834">
    <property type="term" value="F:ditrans,polycis-undecaprenyl-diphosphate synthase [(2E,6E)-farnesyl-diphosphate specific] activity"/>
    <property type="evidence" value="ECO:0007669"/>
    <property type="project" value="TreeGrafter"/>
</dbReference>
<dbReference type="EC" id="2.5.1.-" evidence="2"/>
<dbReference type="EMBL" id="CP025536">
    <property type="protein sequence ID" value="AUW95857.1"/>
    <property type="molecule type" value="Genomic_DNA"/>
</dbReference>
<name>A0A2L0D200_9STRE</name>
<feature type="binding site" evidence="2">
    <location>
        <position position="25"/>
    </location>
    <ligand>
        <name>Mg(2+)</name>
        <dbReference type="ChEBI" id="CHEBI:18420"/>
    </ligand>
</feature>